<dbReference type="SUPFAM" id="SSF46934">
    <property type="entry name" value="UBA-like"/>
    <property type="match status" value="1"/>
</dbReference>
<dbReference type="GO" id="GO:0004190">
    <property type="term" value="F:aspartic-type endopeptidase activity"/>
    <property type="evidence" value="ECO:0007669"/>
    <property type="project" value="UniProtKB-KW"/>
</dbReference>
<dbReference type="CDD" id="cd05479">
    <property type="entry name" value="RP_DDI"/>
    <property type="match status" value="1"/>
</dbReference>
<feature type="domain" description="Ubiquitin-like" evidence="7">
    <location>
        <begin position="4"/>
        <end position="73"/>
    </location>
</feature>
<keyword evidence="2" id="KW-0645">Protease</keyword>
<dbReference type="Gene3D" id="3.10.20.90">
    <property type="entry name" value="Phosphatidylinositol 3-kinase Catalytic Subunit, Chain A, domain 1"/>
    <property type="match status" value="1"/>
</dbReference>
<feature type="compositionally biased region" description="Low complexity" evidence="5">
    <location>
        <begin position="352"/>
        <end position="373"/>
    </location>
</feature>
<sequence length="417" mass="45548">MANLNVTVVLNKGEKITKMAVSGDTSVGTLKRLVAADFKVAASDQKLFFKGAELNDEKTLAQSGVKDADLVEIQGAIAMQLQSLSQIPPHIWRNPAALQEVIKGNPKLLNQLLHQNPTLAEAVMSNNTFMLEQYFVEQQRAQAERKRMEEMRIAQLQADPLDPMAQAKIQEMIRDKNIKENMEQALEHNPEAFGSVVMLYVPCLVNKKPLKAFVDSGAQMTIMSLDCAERVGLAHLIDKRWQGMAKGVGTAKILGRIHAAPIQIGKAFLTMSITILESQDMQFLFGLDQLRRHQGIIDLKENCLRIQGQVVPFLSEKDIPKSERDAKVEPSKKKSSSDKKIAPNAKKQKMEATSSSKPSASSSTQAASSSSAPAVGNDQAIVTLMGMGFSDAKAREALAVCGGNVEMAASYLFNQQG</sequence>
<evidence type="ECO:0000313" key="8">
    <source>
        <dbReference type="EMBL" id="CAD9754947.1"/>
    </source>
</evidence>
<organism evidence="8">
    <name type="scientific">Lotharella oceanica</name>
    <dbReference type="NCBI Taxonomy" id="641309"/>
    <lineage>
        <taxon>Eukaryota</taxon>
        <taxon>Sar</taxon>
        <taxon>Rhizaria</taxon>
        <taxon>Cercozoa</taxon>
        <taxon>Chlorarachniophyceae</taxon>
        <taxon>Lotharella</taxon>
    </lineage>
</organism>
<feature type="domain" description="UBA" evidence="6">
    <location>
        <begin position="375"/>
        <end position="415"/>
    </location>
</feature>
<dbReference type="SUPFAM" id="SSF54236">
    <property type="entry name" value="Ubiquitin-like"/>
    <property type="match status" value="1"/>
</dbReference>
<dbReference type="InterPro" id="IPR015940">
    <property type="entry name" value="UBA"/>
</dbReference>
<evidence type="ECO:0000256" key="4">
    <source>
        <dbReference type="ARBA" id="ARBA00022801"/>
    </source>
</evidence>
<dbReference type="PANTHER" id="PTHR15397">
    <property type="entry name" value="SODIUM-GLUCOSE COTRANSPORTER REGULATORY PROTEIN -RELATED"/>
    <property type="match status" value="1"/>
</dbReference>
<dbReference type="InterPro" id="IPR009060">
    <property type="entry name" value="UBA-like_sf"/>
</dbReference>
<dbReference type="InterPro" id="IPR019103">
    <property type="entry name" value="Peptidase_aspartic_DDI1-type"/>
</dbReference>
<feature type="region of interest" description="Disordered" evidence="5">
    <location>
        <begin position="321"/>
        <end position="373"/>
    </location>
</feature>
<feature type="compositionally biased region" description="Basic and acidic residues" evidence="5">
    <location>
        <begin position="321"/>
        <end position="341"/>
    </location>
</feature>
<dbReference type="Pfam" id="PF09668">
    <property type="entry name" value="Asp_protease"/>
    <property type="match status" value="1"/>
</dbReference>
<dbReference type="AlphaFoldDB" id="A0A7S2X958"/>
<keyword evidence="3" id="KW-0064">Aspartyl protease</keyword>
<dbReference type="Pfam" id="PF24669">
    <property type="entry name" value="Ddi2_HDD"/>
    <property type="match status" value="1"/>
</dbReference>
<dbReference type="Pfam" id="PF00240">
    <property type="entry name" value="ubiquitin"/>
    <property type="match status" value="1"/>
</dbReference>
<dbReference type="PROSITE" id="PS50053">
    <property type="entry name" value="UBIQUITIN_2"/>
    <property type="match status" value="1"/>
</dbReference>
<proteinExistence type="inferred from homology"/>
<dbReference type="SUPFAM" id="SSF50630">
    <property type="entry name" value="Acid proteases"/>
    <property type="match status" value="1"/>
</dbReference>
<dbReference type="CDD" id="cd14291">
    <property type="entry name" value="UBA1_NUB1_like"/>
    <property type="match status" value="1"/>
</dbReference>
<dbReference type="GO" id="GO:0006508">
    <property type="term" value="P:proteolysis"/>
    <property type="evidence" value="ECO:0007669"/>
    <property type="project" value="UniProtKB-KW"/>
</dbReference>
<protein>
    <recommendedName>
        <fullName evidence="9">DNA damage-inducible protein 1</fullName>
    </recommendedName>
</protein>
<evidence type="ECO:0000256" key="5">
    <source>
        <dbReference type="SAM" id="MobiDB-lite"/>
    </source>
</evidence>
<dbReference type="CDD" id="cd17039">
    <property type="entry name" value="Ubl_ubiquitin_like"/>
    <property type="match status" value="1"/>
</dbReference>
<keyword evidence="4" id="KW-0378">Hydrolase</keyword>
<dbReference type="SMART" id="SM00213">
    <property type="entry name" value="UBQ"/>
    <property type="match status" value="1"/>
</dbReference>
<name>A0A7S2X958_9EUKA</name>
<evidence type="ECO:0000259" key="7">
    <source>
        <dbReference type="PROSITE" id="PS50053"/>
    </source>
</evidence>
<dbReference type="InterPro" id="IPR029071">
    <property type="entry name" value="Ubiquitin-like_domsf"/>
</dbReference>
<dbReference type="InterPro" id="IPR057273">
    <property type="entry name" value="Ddi1/2_HDD"/>
</dbReference>
<dbReference type="Gene3D" id="2.40.70.10">
    <property type="entry name" value="Acid Proteases"/>
    <property type="match status" value="1"/>
</dbReference>
<gene>
    <name evidence="8" type="ORF">LSP00402_LOCUS5468</name>
</gene>
<dbReference type="InterPro" id="IPR000626">
    <property type="entry name" value="Ubiquitin-like_dom"/>
</dbReference>
<dbReference type="PANTHER" id="PTHR15397:SF3">
    <property type="entry name" value="DNA DAMAGE INDUCIBLE 1 HOMOLOG 2"/>
    <property type="match status" value="1"/>
</dbReference>
<dbReference type="InterPro" id="IPR021109">
    <property type="entry name" value="Peptidase_aspartic_dom_sf"/>
</dbReference>
<dbReference type="EMBL" id="HBHP01008762">
    <property type="protein sequence ID" value="CAD9754947.1"/>
    <property type="molecule type" value="Transcribed_RNA"/>
</dbReference>
<dbReference type="SMART" id="SM00165">
    <property type="entry name" value="UBA"/>
    <property type="match status" value="1"/>
</dbReference>
<evidence type="ECO:0000259" key="6">
    <source>
        <dbReference type="PROSITE" id="PS50030"/>
    </source>
</evidence>
<evidence type="ECO:0000256" key="3">
    <source>
        <dbReference type="ARBA" id="ARBA00022750"/>
    </source>
</evidence>
<comment type="similarity">
    <text evidence="1">Belongs to the DDI1 family.</text>
</comment>
<dbReference type="Pfam" id="PF00627">
    <property type="entry name" value="UBA"/>
    <property type="match status" value="1"/>
</dbReference>
<evidence type="ECO:0000256" key="2">
    <source>
        <dbReference type="ARBA" id="ARBA00022670"/>
    </source>
</evidence>
<dbReference type="Gene3D" id="1.10.8.10">
    <property type="entry name" value="DNA helicase RuvA subunit, C-terminal domain"/>
    <property type="match status" value="1"/>
</dbReference>
<accession>A0A7S2X958</accession>
<evidence type="ECO:0008006" key="9">
    <source>
        <dbReference type="Google" id="ProtNLM"/>
    </source>
</evidence>
<evidence type="ECO:0000256" key="1">
    <source>
        <dbReference type="ARBA" id="ARBA00009136"/>
    </source>
</evidence>
<reference evidence="8" key="1">
    <citation type="submission" date="2021-01" db="EMBL/GenBank/DDBJ databases">
        <authorList>
            <person name="Corre E."/>
            <person name="Pelletier E."/>
            <person name="Niang G."/>
            <person name="Scheremetjew M."/>
            <person name="Finn R."/>
            <person name="Kale V."/>
            <person name="Holt S."/>
            <person name="Cochrane G."/>
            <person name="Meng A."/>
            <person name="Brown T."/>
            <person name="Cohen L."/>
        </authorList>
    </citation>
    <scope>NUCLEOTIDE SEQUENCE</scope>
    <source>
        <strain evidence="8">CCMP622</strain>
    </source>
</reference>
<dbReference type="PROSITE" id="PS50030">
    <property type="entry name" value="UBA"/>
    <property type="match status" value="1"/>
</dbReference>